<reference evidence="2" key="1">
    <citation type="submission" date="2018-10" db="EMBL/GenBank/DDBJ databases">
        <title>Effector identification in a new, highly contiguous assembly of the strawberry crown rot pathogen Phytophthora cactorum.</title>
        <authorList>
            <person name="Armitage A.D."/>
            <person name="Nellist C.F."/>
            <person name="Bates H."/>
            <person name="Vickerstaff R.J."/>
            <person name="Harrison R.J."/>
        </authorList>
    </citation>
    <scope>NUCLEOTIDE SEQUENCE</scope>
    <source>
        <strain evidence="2">4040</strain>
    </source>
</reference>
<dbReference type="AlphaFoldDB" id="A0A8T1DDI9"/>
<evidence type="ECO:0000313" key="2">
    <source>
        <dbReference type="EMBL" id="KAG2937903.1"/>
    </source>
</evidence>
<accession>A0A8T1DDI9</accession>
<dbReference type="VEuPathDB" id="FungiDB:PC110_g22888"/>
<protein>
    <recommendedName>
        <fullName evidence="1">DUF7769 domain-containing protein</fullName>
    </recommendedName>
</protein>
<sequence>MPTSKTKELTDEERERVVFAVLSLSDHGVPHRGAVAFVADEFDVDPSTVSQIWKRAPEAFACSGDYKSKSFKDKRGRPPTDYTAALETLRGVELYRRSTVRSSAAVCDAPRSTLHRRIKDAAVVAHTTVVNPLLTEANEAARMAWCTAHLDQRSLLFDDMMDTIHVCR</sequence>
<comment type="caution">
    <text evidence="2">The sequence shown here is derived from an EMBL/GenBank/DDBJ whole genome shotgun (WGS) entry which is preliminary data.</text>
</comment>
<dbReference type="PANTHER" id="PTHR33889:SF7">
    <property type="entry name" value="OS04G0681850 PROTEIN"/>
    <property type="match status" value="1"/>
</dbReference>
<feature type="domain" description="DUF7769" evidence="1">
    <location>
        <begin position="9"/>
        <end position="58"/>
    </location>
</feature>
<dbReference type="EMBL" id="RCMK01000298">
    <property type="protein sequence ID" value="KAG2937903.1"/>
    <property type="molecule type" value="Genomic_DNA"/>
</dbReference>
<dbReference type="Pfam" id="PF24964">
    <property type="entry name" value="DUF7769"/>
    <property type="match status" value="1"/>
</dbReference>
<evidence type="ECO:0000313" key="3">
    <source>
        <dbReference type="Proteomes" id="UP000736787"/>
    </source>
</evidence>
<name>A0A8T1DDI9_9STRA</name>
<proteinExistence type="predicted"/>
<dbReference type="Proteomes" id="UP000736787">
    <property type="component" value="Unassembled WGS sequence"/>
</dbReference>
<dbReference type="PANTHER" id="PTHR33889">
    <property type="entry name" value="OS04G0681850 PROTEIN"/>
    <property type="match status" value="1"/>
</dbReference>
<dbReference type="InterPro" id="IPR056671">
    <property type="entry name" value="DUF7769"/>
</dbReference>
<organism evidence="2 3">
    <name type="scientific">Phytophthora cactorum</name>
    <dbReference type="NCBI Taxonomy" id="29920"/>
    <lineage>
        <taxon>Eukaryota</taxon>
        <taxon>Sar</taxon>
        <taxon>Stramenopiles</taxon>
        <taxon>Oomycota</taxon>
        <taxon>Peronosporomycetes</taxon>
        <taxon>Peronosporales</taxon>
        <taxon>Peronosporaceae</taxon>
        <taxon>Phytophthora</taxon>
    </lineage>
</organism>
<evidence type="ECO:0000259" key="1">
    <source>
        <dbReference type="Pfam" id="PF24964"/>
    </source>
</evidence>
<gene>
    <name evidence="2" type="ORF">PC117_g11504</name>
</gene>